<dbReference type="InterPro" id="IPR036034">
    <property type="entry name" value="PDZ_sf"/>
</dbReference>
<evidence type="ECO:0000313" key="11">
    <source>
        <dbReference type="Proteomes" id="UP000290289"/>
    </source>
</evidence>
<keyword evidence="6" id="KW-0802">TPR repeat</keyword>
<dbReference type="GO" id="GO:0003729">
    <property type="term" value="F:mRNA binding"/>
    <property type="evidence" value="ECO:0007669"/>
    <property type="project" value="TreeGrafter"/>
</dbReference>
<evidence type="ECO:0000313" key="10">
    <source>
        <dbReference type="EMBL" id="RXH83821.1"/>
    </source>
</evidence>
<feature type="repeat" description="Pumilio" evidence="5">
    <location>
        <begin position="529"/>
        <end position="568"/>
    </location>
</feature>
<evidence type="ECO:0000256" key="7">
    <source>
        <dbReference type="SAM" id="MobiDB-lite"/>
    </source>
</evidence>
<dbReference type="STRING" id="3750.A0A498IQT5"/>
<dbReference type="Pfam" id="PF00806">
    <property type="entry name" value="PUF"/>
    <property type="match status" value="8"/>
</dbReference>
<feature type="domain" description="PUM-HD" evidence="9">
    <location>
        <begin position="434"/>
        <end position="777"/>
    </location>
</feature>
<feature type="repeat" description="TPR" evidence="6">
    <location>
        <begin position="984"/>
        <end position="1017"/>
    </location>
</feature>
<dbReference type="InterPro" id="IPR033133">
    <property type="entry name" value="PUM-HD"/>
</dbReference>
<dbReference type="SUPFAM" id="SSF48371">
    <property type="entry name" value="ARM repeat"/>
    <property type="match status" value="1"/>
</dbReference>
<feature type="domain" description="PDZ" evidence="8">
    <location>
        <begin position="864"/>
        <end position="903"/>
    </location>
</feature>
<keyword evidence="3" id="KW-0694">RNA-binding</keyword>
<dbReference type="PROSITE" id="PS50302">
    <property type="entry name" value="PUM"/>
    <property type="match status" value="7"/>
</dbReference>
<dbReference type="AlphaFoldDB" id="A0A498IQT5"/>
<dbReference type="Gene3D" id="2.30.42.10">
    <property type="match status" value="1"/>
</dbReference>
<feature type="region of interest" description="Disordered" evidence="7">
    <location>
        <begin position="17"/>
        <end position="40"/>
    </location>
</feature>
<dbReference type="GO" id="GO:0006417">
    <property type="term" value="P:regulation of translation"/>
    <property type="evidence" value="ECO:0007669"/>
    <property type="project" value="UniProtKB-KW"/>
</dbReference>
<comment type="function">
    <text evidence="4">Sequence-specific RNA-binding protein that regulates translation and mRNA stability by binding the 3'-UTR of target mRNAs.</text>
</comment>
<evidence type="ECO:0000256" key="5">
    <source>
        <dbReference type="PROSITE-ProRule" id="PRU00317"/>
    </source>
</evidence>
<dbReference type="SUPFAM" id="SSF48452">
    <property type="entry name" value="TPR-like"/>
    <property type="match status" value="1"/>
</dbReference>
<organism evidence="10 11">
    <name type="scientific">Malus domestica</name>
    <name type="common">Apple</name>
    <name type="synonym">Pyrus malus</name>
    <dbReference type="NCBI Taxonomy" id="3750"/>
    <lineage>
        <taxon>Eukaryota</taxon>
        <taxon>Viridiplantae</taxon>
        <taxon>Streptophyta</taxon>
        <taxon>Embryophyta</taxon>
        <taxon>Tracheophyta</taxon>
        <taxon>Spermatophyta</taxon>
        <taxon>Magnoliopsida</taxon>
        <taxon>eudicotyledons</taxon>
        <taxon>Gunneridae</taxon>
        <taxon>Pentapetalae</taxon>
        <taxon>rosids</taxon>
        <taxon>fabids</taxon>
        <taxon>Rosales</taxon>
        <taxon>Rosaceae</taxon>
        <taxon>Amygdaloideae</taxon>
        <taxon>Maleae</taxon>
        <taxon>Malus</taxon>
    </lineage>
</organism>
<feature type="repeat" description="Pumilio" evidence="5">
    <location>
        <begin position="677"/>
        <end position="712"/>
    </location>
</feature>
<dbReference type="SMART" id="SM00025">
    <property type="entry name" value="Pumilio"/>
    <property type="match status" value="8"/>
</dbReference>
<name>A0A498IQT5_MALDO</name>
<evidence type="ECO:0000259" key="8">
    <source>
        <dbReference type="PROSITE" id="PS50106"/>
    </source>
</evidence>
<dbReference type="InterPro" id="IPR019734">
    <property type="entry name" value="TPR_rpt"/>
</dbReference>
<dbReference type="PANTHER" id="PTHR12537:SF147">
    <property type="entry name" value="PUMILIO HOMOLOG 12"/>
    <property type="match status" value="1"/>
</dbReference>
<dbReference type="InterPro" id="IPR033712">
    <property type="entry name" value="Pumilio_RNA-bd"/>
</dbReference>
<feature type="repeat" description="Pumilio" evidence="5">
    <location>
        <begin position="600"/>
        <end position="640"/>
    </location>
</feature>
<evidence type="ECO:0000256" key="3">
    <source>
        <dbReference type="ARBA" id="ARBA00022884"/>
    </source>
</evidence>
<dbReference type="InterPro" id="IPR001478">
    <property type="entry name" value="PDZ"/>
</dbReference>
<dbReference type="EMBL" id="RDQH01000337">
    <property type="protein sequence ID" value="RXH83821.1"/>
    <property type="molecule type" value="Genomic_DNA"/>
</dbReference>
<dbReference type="FunFam" id="1.25.10.10:FF:000237">
    <property type="entry name" value="Pumilio homolog 9"/>
    <property type="match status" value="1"/>
</dbReference>
<dbReference type="InterPro" id="IPR011989">
    <property type="entry name" value="ARM-like"/>
</dbReference>
<evidence type="ECO:0000256" key="2">
    <source>
        <dbReference type="ARBA" id="ARBA00022845"/>
    </source>
</evidence>
<gene>
    <name evidence="10" type="ORF">DVH24_009256</name>
</gene>
<accession>A0A498IQT5</accession>
<dbReference type="SUPFAM" id="SSF50156">
    <property type="entry name" value="PDZ domain-like"/>
    <property type="match status" value="1"/>
</dbReference>
<dbReference type="Gene3D" id="1.25.10.10">
    <property type="entry name" value="Leucine-rich Repeat Variant"/>
    <property type="match status" value="1"/>
</dbReference>
<dbReference type="Proteomes" id="UP000290289">
    <property type="component" value="Chromosome 11"/>
</dbReference>
<dbReference type="Gene3D" id="1.25.40.10">
    <property type="entry name" value="Tetratricopeptide repeat domain"/>
    <property type="match status" value="1"/>
</dbReference>
<reference evidence="10 11" key="1">
    <citation type="submission" date="2018-10" db="EMBL/GenBank/DDBJ databases">
        <title>A high-quality apple genome assembly.</title>
        <authorList>
            <person name="Hu J."/>
        </authorList>
    </citation>
    <scope>NUCLEOTIDE SEQUENCE [LARGE SCALE GENOMIC DNA]</scope>
    <source>
        <strain evidence="11">cv. HFTH1</strain>
        <tissue evidence="10">Young leaf</tissue>
    </source>
</reference>
<dbReference type="PROSITE" id="PS50106">
    <property type="entry name" value="PDZ"/>
    <property type="match status" value="1"/>
</dbReference>
<evidence type="ECO:0000256" key="4">
    <source>
        <dbReference type="ARBA" id="ARBA00058490"/>
    </source>
</evidence>
<dbReference type="PROSITE" id="PS50303">
    <property type="entry name" value="PUM_HD"/>
    <property type="match status" value="1"/>
</dbReference>
<protein>
    <recommendedName>
        <fullName evidence="12">PUM-HD domain-containing protein</fullName>
    </recommendedName>
</protein>
<feature type="repeat" description="Pumilio" evidence="5">
    <location>
        <begin position="457"/>
        <end position="492"/>
    </location>
</feature>
<evidence type="ECO:0000256" key="6">
    <source>
        <dbReference type="PROSITE-ProRule" id="PRU00339"/>
    </source>
</evidence>
<keyword evidence="1" id="KW-0677">Repeat</keyword>
<evidence type="ECO:0000256" key="1">
    <source>
        <dbReference type="ARBA" id="ARBA00022737"/>
    </source>
</evidence>
<dbReference type="GO" id="GO:0005737">
    <property type="term" value="C:cytoplasm"/>
    <property type="evidence" value="ECO:0007669"/>
    <property type="project" value="TreeGrafter"/>
</dbReference>
<dbReference type="NCBIfam" id="NF047558">
    <property type="entry name" value="TPR_END_plus"/>
    <property type="match status" value="1"/>
</dbReference>
<sequence length="1103" mass="123962">MEDGRTELEFDEFEKLLGEIPNATSGNTHSEESGTKNASLSPICVNSCKGPLSDKLHNNGRLDEGKNSAKKIQKSPVKRVQRVVTNLPDDQSLTSALAGLSFDGAVNMEAGSHVENCKSLQNYFSMDGQIPNSLKMQVSSMDTPVMVVPSFQAPNNIPCGFYEFDVTNSGQESSNMSKFNSEELKKPQAAYSQPVENLSPGVPLAHAVEGFQFLSNVPAPGLQFPLTSDHQQQFFLDGQSRIPYQHSQQNQISWRNMEEEQYHRMQEQYVYLQQLHDQRLEAQHLVQGNGIIASRLTRPNPRHPHFEVPISHRLEQSNQERIWNNYVVPRGPHESSPALSYTDFNRVQVLDKLGKPSFPEKILTRSQGMNTLKAVKFGAVGTDESLTHISQNGKVVSNGHFRHALSTRNTGCFQLDSLNTWGMFPSLMHLKNTDMKVLPQKYTDLKTLPQKYNSMDEITGRIYLMAKDQHGCRFLQRKFSEGTPKDVENIFFEVIDHIVELMTDPFGNYLIQKLLEVCDEDQQMQILHSITKKPGELVRISCDMHGTRAVQKVIETLKTPEQFSMVVSSLKPGIVMLIKNTNGNHVAQRCLQYLTREYREFLFVAATTNCVELATDRHGCCVLQKCLSHSDAEQRNRLICKITSNALILSQDPFGNYVVQFVFELQLPWATLDILDQLEGNYGDLSVQKYSSNVVEKSLKYACEERRIRIIQELIENPRLDQVMQDPYGNYVVQAALSQSKGILHSKLVDAIKPHMPLKQKQKTMSLASTSHLSLCSSPPLPPRSALTKQQNHHPLLFSPTKNFSGLSTSSCFLNTHLVRLSVFVVKASETESKPAESGSEGGGEGKGKPEAYEEYEVEVVQPYGLKFSKGRDGGTYIDAIAPGGSADKTGKFTVGDKVVATSAVFGDEIWPAAEYGRTMYTIRQRIGPLLMRMQKRYGNLDTSGELTEKEIIRAERNSGVISGKLRDIQMQNYLRKKEQKAQRESELRQGLQLYKGGKYEEALERFESVLGSKPELDEASVASYNVACCYSKLNQIQAGISALEDALKAGFEDFKRIRTDPDLENLRKSEAFDPLLKRFDESFINENAINAIKSIFGIFDKK</sequence>
<feature type="repeat" description="Pumilio" evidence="5">
    <location>
        <begin position="493"/>
        <end position="528"/>
    </location>
</feature>
<dbReference type="CDD" id="cd07920">
    <property type="entry name" value="Pumilio"/>
    <property type="match status" value="1"/>
</dbReference>
<proteinExistence type="predicted"/>
<dbReference type="InterPro" id="IPR016024">
    <property type="entry name" value="ARM-type_fold"/>
</dbReference>
<keyword evidence="11" id="KW-1185">Reference proteome</keyword>
<feature type="repeat" description="Pumilio" evidence="5">
    <location>
        <begin position="641"/>
        <end position="676"/>
    </location>
</feature>
<keyword evidence="2" id="KW-0810">Translation regulation</keyword>
<feature type="repeat" description="Pumilio" evidence="5">
    <location>
        <begin position="713"/>
        <end position="750"/>
    </location>
</feature>
<evidence type="ECO:0000259" key="9">
    <source>
        <dbReference type="PROSITE" id="PS50303"/>
    </source>
</evidence>
<comment type="caution">
    <text evidence="10">The sequence shown here is derived from an EMBL/GenBank/DDBJ whole genome shotgun (WGS) entry which is preliminary data.</text>
</comment>
<dbReference type="InterPro" id="IPR011990">
    <property type="entry name" value="TPR-like_helical_dom_sf"/>
</dbReference>
<dbReference type="InterPro" id="IPR001313">
    <property type="entry name" value="Pumilio_RNA-bd_rpt"/>
</dbReference>
<evidence type="ECO:0008006" key="12">
    <source>
        <dbReference type="Google" id="ProtNLM"/>
    </source>
</evidence>
<dbReference type="PANTHER" id="PTHR12537">
    <property type="entry name" value="RNA BINDING PROTEIN PUMILIO-RELATED"/>
    <property type="match status" value="1"/>
</dbReference>
<dbReference type="PROSITE" id="PS50005">
    <property type="entry name" value="TPR"/>
    <property type="match status" value="1"/>
</dbReference>